<dbReference type="AlphaFoldDB" id="A0A831KCW8"/>
<keyword evidence="1" id="KW-0472">Membrane</keyword>
<accession>A0A831KCW8</accession>
<dbReference type="Pfam" id="PF09997">
    <property type="entry name" value="DUF2238"/>
    <property type="match status" value="1"/>
</dbReference>
<evidence type="ECO:0000313" key="2">
    <source>
        <dbReference type="EMBL" id="HDK38563.1"/>
    </source>
</evidence>
<keyword evidence="1" id="KW-0812">Transmembrane</keyword>
<gene>
    <name evidence="2" type="ORF">ENG92_06065</name>
</gene>
<dbReference type="Proteomes" id="UP000885822">
    <property type="component" value="Unassembled WGS sequence"/>
</dbReference>
<dbReference type="EMBL" id="DRCV01000271">
    <property type="protein sequence ID" value="HDK38563.1"/>
    <property type="molecule type" value="Genomic_DNA"/>
</dbReference>
<reference evidence="2" key="1">
    <citation type="journal article" date="2020" name="mSystems">
        <title>Genome- and Community-Level Interaction Insights into Carbon Utilization and Element Cycling Functions of Hydrothermarchaeota in Hydrothermal Sediment.</title>
        <authorList>
            <person name="Zhou Z."/>
            <person name="Liu Y."/>
            <person name="Xu W."/>
            <person name="Pan J."/>
            <person name="Luo Z.H."/>
            <person name="Li M."/>
        </authorList>
    </citation>
    <scope>NUCLEOTIDE SEQUENCE [LARGE SCALE GENOMIC DNA]</scope>
    <source>
        <strain evidence="2">HyVt-26</strain>
    </source>
</reference>
<dbReference type="InterPro" id="IPR058534">
    <property type="entry name" value="YjdF"/>
</dbReference>
<protein>
    <submittedName>
        <fullName evidence="2">DUF2238 domain-containing protein</fullName>
    </submittedName>
</protein>
<evidence type="ECO:0000256" key="1">
    <source>
        <dbReference type="SAM" id="Phobius"/>
    </source>
</evidence>
<name>A0A831KCW8_9GAMM</name>
<feature type="transmembrane region" description="Helical" evidence="1">
    <location>
        <begin position="190"/>
        <end position="207"/>
    </location>
</feature>
<keyword evidence="1" id="KW-1133">Transmembrane helix</keyword>
<dbReference type="InterPro" id="IPR014509">
    <property type="entry name" value="YjdF-like"/>
</dbReference>
<proteinExistence type="predicted"/>
<dbReference type="PIRSF" id="PIRSF020606">
    <property type="entry name" value="UCP020606"/>
    <property type="match status" value="1"/>
</dbReference>
<comment type="caution">
    <text evidence="2">The sequence shown here is derived from an EMBL/GenBank/DDBJ whole genome shotgun (WGS) entry which is preliminary data.</text>
</comment>
<feature type="transmembrane region" description="Helical" evidence="1">
    <location>
        <begin position="46"/>
        <end position="65"/>
    </location>
</feature>
<feature type="transmembrane region" description="Helical" evidence="1">
    <location>
        <begin position="20"/>
        <end position="40"/>
    </location>
</feature>
<sequence>MFTASEDRWVIRPFRTNRILQGLILWLVVLWIITAINPLYPRDWLLENLLVFFYAALLVVTYRWFKFSDLSYALFTLFLSLHLIGAHYTYAETPFGFWLQELFGFERNHYDRIVHFSFGLLIAYPFYEILTRQVGTKGAWSYFLTVSSILSFSAFYEVLEGVTAMIVSPELGAAYLGTQGDEWDAQKDSFLAFSGAIVATLLIWQSGRFRDHNQD</sequence>
<feature type="transmembrane region" description="Helical" evidence="1">
    <location>
        <begin position="139"/>
        <end position="159"/>
    </location>
</feature>
<feature type="transmembrane region" description="Helical" evidence="1">
    <location>
        <begin position="72"/>
        <end position="90"/>
    </location>
</feature>
<organism evidence="2">
    <name type="scientific">Thiolapillus brandeum</name>
    <dbReference type="NCBI Taxonomy" id="1076588"/>
    <lineage>
        <taxon>Bacteria</taxon>
        <taxon>Pseudomonadati</taxon>
        <taxon>Pseudomonadota</taxon>
        <taxon>Gammaproteobacteria</taxon>
        <taxon>Chromatiales</taxon>
        <taxon>Sedimenticolaceae</taxon>
        <taxon>Thiolapillus</taxon>
    </lineage>
</organism>
<feature type="transmembrane region" description="Helical" evidence="1">
    <location>
        <begin position="110"/>
        <end position="127"/>
    </location>
</feature>